<feature type="transmembrane region" description="Helical" evidence="1">
    <location>
        <begin position="12"/>
        <end position="30"/>
    </location>
</feature>
<dbReference type="PANTHER" id="PTHR11161:SF12">
    <property type="entry name" value="ACYLTRANSFERASE 3 DOMAIN-CONTAINING PROTEIN-RELATED"/>
    <property type="match status" value="1"/>
</dbReference>
<dbReference type="EMBL" id="JAWIIV010000064">
    <property type="protein sequence ID" value="MEC4723631.1"/>
    <property type="molecule type" value="Genomic_DNA"/>
</dbReference>
<dbReference type="RefSeq" id="WP_326510241.1">
    <property type="nucleotide sequence ID" value="NZ_JAWIIV010000064.1"/>
</dbReference>
<evidence type="ECO:0000256" key="1">
    <source>
        <dbReference type="SAM" id="Phobius"/>
    </source>
</evidence>
<dbReference type="GO" id="GO:0016746">
    <property type="term" value="F:acyltransferase activity"/>
    <property type="evidence" value="ECO:0007669"/>
    <property type="project" value="UniProtKB-KW"/>
</dbReference>
<dbReference type="InterPro" id="IPR052728">
    <property type="entry name" value="O2_lipid_transport_reg"/>
</dbReference>
<evidence type="ECO:0000313" key="4">
    <source>
        <dbReference type="Proteomes" id="UP001352263"/>
    </source>
</evidence>
<feature type="transmembrane region" description="Helical" evidence="1">
    <location>
        <begin position="145"/>
        <end position="166"/>
    </location>
</feature>
<protein>
    <submittedName>
        <fullName evidence="3">Acyltransferase family protein</fullName>
    </submittedName>
</protein>
<keyword evidence="4" id="KW-1185">Reference proteome</keyword>
<keyword evidence="3" id="KW-0808">Transferase</keyword>
<evidence type="ECO:0000313" key="3">
    <source>
        <dbReference type="EMBL" id="MEC4723631.1"/>
    </source>
</evidence>
<dbReference type="Pfam" id="PF01757">
    <property type="entry name" value="Acyl_transf_3"/>
    <property type="match status" value="1"/>
</dbReference>
<sequence length="366" mass="39783">MHHFRLLDILRIAAFNLIVLHHLAFYGPMADHVRPILPDLIDWLAGSARIVVQIFLVIAGFLAARSFCPHGVPEKVRPLHAGMRRFLKLAPSFTVAMGLAVLGSMLASLWMAHPSLTQFPDWSQVAAHALLLHGVFGIESLSAGAWYVAIDFQLYLMLACLMRFAYGSPGNSSAAKRLAAAVLLTAGIGASLFYFNLDAAWDVWAVYFFGSYGLGVLAWWTAEAKNSAYRTAVMLGLIVLLGGLALEFEFRSRIALALAIALLLAVAYRFQTVRSARAWPAVQYFGRISYAVFLVHFPVCLLVNAAFTRFGEASVVVQGCGMLVAWCASIAAGGAFHRWIEIPLGSLVGQDRLKGSAARLTSPLTA</sequence>
<comment type="caution">
    <text evidence="3">The sequence shown here is derived from an EMBL/GenBank/DDBJ whole genome shotgun (WGS) entry which is preliminary data.</text>
</comment>
<dbReference type="InterPro" id="IPR002656">
    <property type="entry name" value="Acyl_transf_3_dom"/>
</dbReference>
<feature type="transmembrane region" description="Helical" evidence="1">
    <location>
        <begin position="178"/>
        <end position="197"/>
    </location>
</feature>
<feature type="transmembrane region" description="Helical" evidence="1">
    <location>
        <begin position="252"/>
        <end position="270"/>
    </location>
</feature>
<gene>
    <name evidence="3" type="ORF">RY831_31380</name>
</gene>
<organism evidence="3 4">
    <name type="scientific">Noviherbaspirillum album</name>
    <dbReference type="NCBI Taxonomy" id="3080276"/>
    <lineage>
        <taxon>Bacteria</taxon>
        <taxon>Pseudomonadati</taxon>
        <taxon>Pseudomonadota</taxon>
        <taxon>Betaproteobacteria</taxon>
        <taxon>Burkholderiales</taxon>
        <taxon>Oxalobacteraceae</taxon>
        <taxon>Noviherbaspirillum</taxon>
    </lineage>
</organism>
<feature type="domain" description="Acyltransferase 3" evidence="2">
    <location>
        <begin position="7"/>
        <end position="330"/>
    </location>
</feature>
<keyword evidence="1" id="KW-1133">Transmembrane helix</keyword>
<evidence type="ECO:0000259" key="2">
    <source>
        <dbReference type="Pfam" id="PF01757"/>
    </source>
</evidence>
<keyword evidence="1" id="KW-0812">Transmembrane</keyword>
<keyword evidence="3" id="KW-0012">Acyltransferase</keyword>
<feature type="transmembrane region" description="Helical" evidence="1">
    <location>
        <begin position="50"/>
        <end position="68"/>
    </location>
</feature>
<feature type="transmembrane region" description="Helical" evidence="1">
    <location>
        <begin position="228"/>
        <end position="246"/>
    </location>
</feature>
<feature type="transmembrane region" description="Helical" evidence="1">
    <location>
        <begin position="89"/>
        <end position="112"/>
    </location>
</feature>
<accession>A0ABU6JIZ5</accession>
<dbReference type="PANTHER" id="PTHR11161">
    <property type="entry name" value="O-ACYLTRANSFERASE"/>
    <property type="match status" value="1"/>
</dbReference>
<name>A0ABU6JIZ5_9BURK</name>
<dbReference type="Proteomes" id="UP001352263">
    <property type="component" value="Unassembled WGS sequence"/>
</dbReference>
<keyword evidence="1" id="KW-0472">Membrane</keyword>
<feature type="transmembrane region" description="Helical" evidence="1">
    <location>
        <begin position="203"/>
        <end position="221"/>
    </location>
</feature>
<proteinExistence type="predicted"/>
<feature type="transmembrane region" description="Helical" evidence="1">
    <location>
        <begin position="290"/>
        <end position="310"/>
    </location>
</feature>
<reference evidence="3 4" key="1">
    <citation type="submission" date="2023-10" db="EMBL/GenBank/DDBJ databases">
        <title>Noviherbaspirillum sp. CPCC 100848 genome assembly.</title>
        <authorList>
            <person name="Li X.Y."/>
            <person name="Fang X.M."/>
        </authorList>
    </citation>
    <scope>NUCLEOTIDE SEQUENCE [LARGE SCALE GENOMIC DNA]</scope>
    <source>
        <strain evidence="3 4">CPCC 100848</strain>
    </source>
</reference>
<feature type="transmembrane region" description="Helical" evidence="1">
    <location>
        <begin position="316"/>
        <end position="336"/>
    </location>
</feature>